<organism evidence="2 3">
    <name type="scientific">Dipteronia dyeriana</name>
    <dbReference type="NCBI Taxonomy" id="168575"/>
    <lineage>
        <taxon>Eukaryota</taxon>
        <taxon>Viridiplantae</taxon>
        <taxon>Streptophyta</taxon>
        <taxon>Embryophyta</taxon>
        <taxon>Tracheophyta</taxon>
        <taxon>Spermatophyta</taxon>
        <taxon>Magnoliopsida</taxon>
        <taxon>eudicotyledons</taxon>
        <taxon>Gunneridae</taxon>
        <taxon>Pentapetalae</taxon>
        <taxon>rosids</taxon>
        <taxon>malvids</taxon>
        <taxon>Sapindales</taxon>
        <taxon>Sapindaceae</taxon>
        <taxon>Hippocastanoideae</taxon>
        <taxon>Acereae</taxon>
        <taxon>Dipteronia</taxon>
    </lineage>
</organism>
<accession>A0AAD9XSC1</accession>
<proteinExistence type="predicted"/>
<evidence type="ECO:0000259" key="1">
    <source>
        <dbReference type="Pfam" id="PF00564"/>
    </source>
</evidence>
<dbReference type="SUPFAM" id="SSF54277">
    <property type="entry name" value="CAD &amp; PB1 domains"/>
    <property type="match status" value="1"/>
</dbReference>
<dbReference type="Proteomes" id="UP001280121">
    <property type="component" value="Unassembled WGS sequence"/>
</dbReference>
<dbReference type="PANTHER" id="PTHR31066">
    <property type="entry name" value="OS05G0427100 PROTEIN-RELATED"/>
    <property type="match status" value="1"/>
</dbReference>
<dbReference type="PANTHER" id="PTHR31066:SF47">
    <property type="entry name" value="PB1 DOMAIN-CONTAINING PROTEIN"/>
    <property type="match status" value="1"/>
</dbReference>
<gene>
    <name evidence="2" type="ORF">Ddye_003140</name>
</gene>
<reference evidence="2" key="1">
    <citation type="journal article" date="2023" name="Plant J.">
        <title>Genome sequences and population genomics provide insights into the demographic history, inbreeding, and mutation load of two 'living fossil' tree species of Dipteronia.</title>
        <authorList>
            <person name="Feng Y."/>
            <person name="Comes H.P."/>
            <person name="Chen J."/>
            <person name="Zhu S."/>
            <person name="Lu R."/>
            <person name="Zhang X."/>
            <person name="Li P."/>
            <person name="Qiu J."/>
            <person name="Olsen K.M."/>
            <person name="Qiu Y."/>
        </authorList>
    </citation>
    <scope>NUCLEOTIDE SEQUENCE</scope>
    <source>
        <strain evidence="2">KIB01</strain>
    </source>
</reference>
<evidence type="ECO:0000313" key="3">
    <source>
        <dbReference type="Proteomes" id="UP001280121"/>
    </source>
</evidence>
<dbReference type="Pfam" id="PF00564">
    <property type="entry name" value="PB1"/>
    <property type="match status" value="1"/>
</dbReference>
<protein>
    <recommendedName>
        <fullName evidence="1">PB1 domain-containing protein</fullName>
    </recommendedName>
</protein>
<dbReference type="InterPro" id="IPR000270">
    <property type="entry name" value="PB1_dom"/>
</dbReference>
<dbReference type="EMBL" id="JANJYI010000001">
    <property type="protein sequence ID" value="KAK2664566.1"/>
    <property type="molecule type" value="Genomic_DNA"/>
</dbReference>
<dbReference type="AlphaFoldDB" id="A0AAD9XSC1"/>
<comment type="caution">
    <text evidence="2">The sequence shown here is derived from an EMBL/GenBank/DDBJ whole genome shotgun (WGS) entry which is preliminary data.</text>
</comment>
<sequence length="83" mass="9660">MRHVLYQLFTLQVPFSVHAEIMKKLTTAPISDGDVVLRYQLVPEELDGLVSIRTDEDLKHMFDEYDFHESQSCERFCSPALQT</sequence>
<dbReference type="InterPro" id="IPR053198">
    <property type="entry name" value="Gynoecium_Dev_Regulator"/>
</dbReference>
<evidence type="ECO:0000313" key="2">
    <source>
        <dbReference type="EMBL" id="KAK2664566.1"/>
    </source>
</evidence>
<name>A0AAD9XSC1_9ROSI</name>
<keyword evidence="3" id="KW-1185">Reference proteome</keyword>
<feature type="domain" description="PB1" evidence="1">
    <location>
        <begin position="24"/>
        <end position="72"/>
    </location>
</feature>